<dbReference type="Pfam" id="PF00520">
    <property type="entry name" value="Ion_trans"/>
    <property type="match status" value="1"/>
</dbReference>
<evidence type="ECO:0000256" key="3">
    <source>
        <dbReference type="ARBA" id="ARBA00022989"/>
    </source>
</evidence>
<name>A0A0G3G2D5_9GAMM</name>
<dbReference type="OrthoDB" id="9813518at2"/>
<keyword evidence="3" id="KW-1133">Transmembrane helix</keyword>
<dbReference type="KEGG" id="tvr:TVD_03920"/>
<dbReference type="PATRIC" id="fig|106634.4.peg.797"/>
<dbReference type="Proteomes" id="UP000064201">
    <property type="component" value="Chromosome"/>
</dbReference>
<reference evidence="5 6" key="1">
    <citation type="submission" date="2015-04" db="EMBL/GenBank/DDBJ databases">
        <title>Complete Sequence for the Genome of the Thioalkalivibrio versutus D301.</title>
        <authorList>
            <person name="Mu T."/>
            <person name="Zhou J."/>
            <person name="Xu X."/>
        </authorList>
    </citation>
    <scope>NUCLEOTIDE SEQUENCE [LARGE SCALE GENOMIC DNA]</scope>
    <source>
        <strain evidence="5 6">D301</strain>
    </source>
</reference>
<dbReference type="GO" id="GO:0005216">
    <property type="term" value="F:monoatomic ion channel activity"/>
    <property type="evidence" value="ECO:0007669"/>
    <property type="project" value="InterPro"/>
</dbReference>
<evidence type="ECO:0000256" key="4">
    <source>
        <dbReference type="ARBA" id="ARBA00023136"/>
    </source>
</evidence>
<dbReference type="InterPro" id="IPR005821">
    <property type="entry name" value="Ion_trans_dom"/>
</dbReference>
<keyword evidence="4" id="KW-0472">Membrane</keyword>
<gene>
    <name evidence="5" type="ORF">TVD_03920</name>
</gene>
<evidence type="ECO:0000313" key="5">
    <source>
        <dbReference type="EMBL" id="AKJ94569.1"/>
    </source>
</evidence>
<evidence type="ECO:0000256" key="2">
    <source>
        <dbReference type="ARBA" id="ARBA00022692"/>
    </source>
</evidence>
<keyword evidence="2" id="KW-0812">Transmembrane</keyword>
<sequence>MRLKLESALEESLSNYLTAAVIIAAILTAPLTITYWLDVEHPLITVADWLIWAVFVVEYAFYMAISHDRWKTTKENWLSVLIIIFSFPLLHEILKSTRLIRLLRPLPLLRHTALLRQIELFRLASVRNAGSSAAMTEAKEKLGKEHWAVRFIVRVEYYRSRLVTGLLKLLPFIKSSTIRKRRQEERSKREDMNE</sequence>
<dbReference type="EMBL" id="CP011367">
    <property type="protein sequence ID" value="AKJ94569.1"/>
    <property type="molecule type" value="Genomic_DNA"/>
</dbReference>
<dbReference type="Gene3D" id="1.20.120.350">
    <property type="entry name" value="Voltage-gated potassium channels. Chain C"/>
    <property type="match status" value="1"/>
</dbReference>
<dbReference type="SUPFAM" id="SSF81324">
    <property type="entry name" value="Voltage-gated potassium channels"/>
    <property type="match status" value="1"/>
</dbReference>
<organism evidence="5 6">
    <name type="scientific">Thioalkalivibrio versutus</name>
    <dbReference type="NCBI Taxonomy" id="106634"/>
    <lineage>
        <taxon>Bacteria</taxon>
        <taxon>Pseudomonadati</taxon>
        <taxon>Pseudomonadota</taxon>
        <taxon>Gammaproteobacteria</taxon>
        <taxon>Chromatiales</taxon>
        <taxon>Ectothiorhodospiraceae</taxon>
        <taxon>Thioalkalivibrio</taxon>
    </lineage>
</organism>
<accession>A0A0G3G2D5</accession>
<proteinExistence type="predicted"/>
<keyword evidence="6" id="KW-1185">Reference proteome</keyword>
<evidence type="ECO:0000313" key="6">
    <source>
        <dbReference type="Proteomes" id="UP000064201"/>
    </source>
</evidence>
<protein>
    <submittedName>
        <fullName evidence="5">Uncharacterized protein</fullName>
    </submittedName>
</protein>
<dbReference type="GO" id="GO:0016020">
    <property type="term" value="C:membrane"/>
    <property type="evidence" value="ECO:0007669"/>
    <property type="project" value="UniProtKB-SubCell"/>
</dbReference>
<dbReference type="AlphaFoldDB" id="A0A0G3G2D5"/>
<dbReference type="RefSeq" id="WP_018176430.1">
    <property type="nucleotide sequence ID" value="NZ_CP011367.1"/>
</dbReference>
<dbReference type="InterPro" id="IPR027359">
    <property type="entry name" value="Volt_channel_dom_sf"/>
</dbReference>
<comment type="subcellular location">
    <subcellularLocation>
        <location evidence="1">Membrane</location>
        <topology evidence="1">Multi-pass membrane protein</topology>
    </subcellularLocation>
</comment>
<evidence type="ECO:0000256" key="1">
    <source>
        <dbReference type="ARBA" id="ARBA00004141"/>
    </source>
</evidence>